<proteinExistence type="predicted"/>
<dbReference type="Proteomes" id="UP000308267">
    <property type="component" value="Unassembled WGS sequence"/>
</dbReference>
<reference evidence="1 2" key="1">
    <citation type="journal article" date="2019" name="BMC Genomics">
        <title>New insights from Opisthorchis felineus genome: update on genomics of the epidemiologically important liver flukes.</title>
        <authorList>
            <person name="Ershov N.I."/>
            <person name="Mordvinov V.A."/>
            <person name="Prokhortchouk E.B."/>
            <person name="Pakharukova M.Y."/>
            <person name="Gunbin K.V."/>
            <person name="Ustyantsev K."/>
            <person name="Genaev M.A."/>
            <person name="Blinov A.G."/>
            <person name="Mazur A."/>
            <person name="Boulygina E."/>
            <person name="Tsygankova S."/>
            <person name="Khrameeva E."/>
            <person name="Chekanov N."/>
            <person name="Fan G."/>
            <person name="Xiao A."/>
            <person name="Zhang H."/>
            <person name="Xu X."/>
            <person name="Yang H."/>
            <person name="Solovyev V."/>
            <person name="Lee S.M."/>
            <person name="Liu X."/>
            <person name="Afonnikov D.A."/>
            <person name="Skryabin K.G."/>
        </authorList>
    </citation>
    <scope>NUCLEOTIDE SEQUENCE [LARGE SCALE GENOMIC DNA]</scope>
    <source>
        <strain evidence="1">AK-0245</strain>
        <tissue evidence="1">Whole organism</tissue>
    </source>
</reference>
<dbReference type="STRING" id="147828.A0A4S2LFG8"/>
<dbReference type="OrthoDB" id="1930760at2759"/>
<gene>
    <name evidence="1" type="ORF">CRM22_007579</name>
</gene>
<dbReference type="EMBL" id="SJOL01007654">
    <property type="protein sequence ID" value="TGZ62193.1"/>
    <property type="molecule type" value="Genomic_DNA"/>
</dbReference>
<comment type="caution">
    <text evidence="1">The sequence shown here is derived from an EMBL/GenBank/DDBJ whole genome shotgun (WGS) entry which is preliminary data.</text>
</comment>
<dbReference type="AlphaFoldDB" id="A0A4S2LFG8"/>
<name>A0A4S2LFG8_OPIFE</name>
<protein>
    <submittedName>
        <fullName evidence="1">Uncharacterized protein</fullName>
    </submittedName>
</protein>
<sequence length="128" mass="14078">MEENLGGLNLSWSSTYSYITDLHPDTVEFSPDCHIVLCGCYELNETTGIRCGSLYSFSSKNGLDFSIDGNYLCPGVLDLSWINNTTVLSAHADGTLGMWLLNGLAMKPCFYEVHPGCILLSVENYHGK</sequence>
<evidence type="ECO:0000313" key="1">
    <source>
        <dbReference type="EMBL" id="TGZ62193.1"/>
    </source>
</evidence>
<accession>A0A4S2LFG8</accession>
<keyword evidence="2" id="KW-1185">Reference proteome</keyword>
<evidence type="ECO:0000313" key="2">
    <source>
        <dbReference type="Proteomes" id="UP000308267"/>
    </source>
</evidence>
<organism evidence="1 2">
    <name type="scientific">Opisthorchis felineus</name>
    <dbReference type="NCBI Taxonomy" id="147828"/>
    <lineage>
        <taxon>Eukaryota</taxon>
        <taxon>Metazoa</taxon>
        <taxon>Spiralia</taxon>
        <taxon>Lophotrochozoa</taxon>
        <taxon>Platyhelminthes</taxon>
        <taxon>Trematoda</taxon>
        <taxon>Digenea</taxon>
        <taxon>Opisthorchiida</taxon>
        <taxon>Opisthorchiata</taxon>
        <taxon>Opisthorchiidae</taxon>
        <taxon>Opisthorchis</taxon>
    </lineage>
</organism>